<feature type="transmembrane region" description="Helical" evidence="5">
    <location>
        <begin position="20"/>
        <end position="40"/>
    </location>
</feature>
<evidence type="ECO:0000256" key="1">
    <source>
        <dbReference type="ARBA" id="ARBA00004193"/>
    </source>
</evidence>
<evidence type="ECO:0000313" key="8">
    <source>
        <dbReference type="Proteomes" id="UP001432014"/>
    </source>
</evidence>
<keyword evidence="8" id="KW-1185">Reference proteome</keyword>
<gene>
    <name evidence="7" type="ORF">OG469_31570</name>
</gene>
<sequence length="557" mass="59027">MTHHRPRRPAGPRRTAGRTVGAPSVAAPSVGALAAAALLLSTVGCAATGSAAGAGDAAPGGRGGTLVIGATGKLPNPDTVIGGAGFEGKRLVSFQLYEGLTRYDLSTTDAPPEITGALAETWTVAADARTWTFTLRKGVKFQDGTPFDADAVVFNLDRYLAKGSEFYTDALGAAAKEYAGGIVQYRKTDADHVELVTKDPNGHFPEDLAHVLIASPTAVRRTGSAGFAQHPVGTGPFAFGSQTEGQQIELVANKDYWRGAPKLDKLVIKPLPDVAARTAALRSGGVNWIEYPNPDDIDSLKAEGARIATNSYDHLWYWILDGSKAPWNDPRVRQAANYAIDRKAIAEKLLHGTADPAYQAAPRATFAYDPAGDVYSYDPAKAKQLLAEAGRADGFTTSVTVPTAGSGNLLPVPITEAIQRDLAAVGIKVEIRTTDWSTLIGAEAKGEVALGSDAVAQSTTLFQSEALLPLFIGSRSPFWTGHYSNPKVDQLLGSAAASPDRTARRADYRSALAQVTQDAPWLFVVNDRNPRALSPKVQGLVQPQSWFLDLTTVWVGQ</sequence>
<dbReference type="PROSITE" id="PS01040">
    <property type="entry name" value="SBP_BACTERIAL_5"/>
    <property type="match status" value="1"/>
</dbReference>
<name>A0ABZ1WFJ9_9ACTN</name>
<dbReference type="SUPFAM" id="SSF53850">
    <property type="entry name" value="Periplasmic binding protein-like II"/>
    <property type="match status" value="1"/>
</dbReference>
<feature type="domain" description="Solute-binding protein family 5" evidence="6">
    <location>
        <begin position="113"/>
        <end position="450"/>
    </location>
</feature>
<accession>A0ABZ1WFJ9</accession>
<keyword evidence="5" id="KW-0472">Membrane</keyword>
<dbReference type="Proteomes" id="UP001432014">
    <property type="component" value="Chromosome"/>
</dbReference>
<dbReference type="Gene3D" id="3.90.76.10">
    <property type="entry name" value="Dipeptide-binding Protein, Domain 1"/>
    <property type="match status" value="1"/>
</dbReference>
<proteinExistence type="inferred from homology"/>
<keyword evidence="5" id="KW-0812">Transmembrane</keyword>
<dbReference type="Gene3D" id="3.40.190.10">
    <property type="entry name" value="Periplasmic binding protein-like II"/>
    <property type="match status" value="1"/>
</dbReference>
<comment type="subcellular location">
    <subcellularLocation>
        <location evidence="1">Cell membrane</location>
        <topology evidence="1">Lipid-anchor</topology>
    </subcellularLocation>
</comment>
<feature type="compositionally biased region" description="Low complexity" evidence="4">
    <location>
        <begin position="12"/>
        <end position="23"/>
    </location>
</feature>
<dbReference type="InterPro" id="IPR000914">
    <property type="entry name" value="SBP_5_dom"/>
</dbReference>
<keyword evidence="3" id="KW-0732">Signal</keyword>
<dbReference type="Pfam" id="PF00496">
    <property type="entry name" value="SBP_bac_5"/>
    <property type="match status" value="1"/>
</dbReference>
<evidence type="ECO:0000259" key="6">
    <source>
        <dbReference type="Pfam" id="PF00496"/>
    </source>
</evidence>
<comment type="similarity">
    <text evidence="2">Belongs to the bacterial solute-binding protein 5 family.</text>
</comment>
<dbReference type="PIRSF" id="PIRSF002741">
    <property type="entry name" value="MppA"/>
    <property type="match status" value="1"/>
</dbReference>
<evidence type="ECO:0000256" key="4">
    <source>
        <dbReference type="SAM" id="MobiDB-lite"/>
    </source>
</evidence>
<evidence type="ECO:0000313" key="7">
    <source>
        <dbReference type="EMBL" id="WUS59646.1"/>
    </source>
</evidence>
<evidence type="ECO:0000256" key="2">
    <source>
        <dbReference type="ARBA" id="ARBA00005695"/>
    </source>
</evidence>
<dbReference type="InterPro" id="IPR023765">
    <property type="entry name" value="SBP_5_CS"/>
</dbReference>
<organism evidence="7 8">
    <name type="scientific">Kitasatospora herbaricolor</name>
    <dbReference type="NCBI Taxonomy" id="68217"/>
    <lineage>
        <taxon>Bacteria</taxon>
        <taxon>Bacillati</taxon>
        <taxon>Actinomycetota</taxon>
        <taxon>Actinomycetes</taxon>
        <taxon>Kitasatosporales</taxon>
        <taxon>Streptomycetaceae</taxon>
        <taxon>Kitasatospora</taxon>
    </lineage>
</organism>
<feature type="compositionally biased region" description="Basic residues" evidence="4">
    <location>
        <begin position="1"/>
        <end position="11"/>
    </location>
</feature>
<protein>
    <submittedName>
        <fullName evidence="7">ABC transporter substrate-binding protein</fullName>
    </submittedName>
</protein>
<keyword evidence="5" id="KW-1133">Transmembrane helix</keyword>
<dbReference type="RefSeq" id="WP_329494246.1">
    <property type="nucleotide sequence ID" value="NZ_CP108460.1"/>
</dbReference>
<dbReference type="EMBL" id="CP108482">
    <property type="protein sequence ID" value="WUS59646.1"/>
    <property type="molecule type" value="Genomic_DNA"/>
</dbReference>
<dbReference type="PANTHER" id="PTHR30290:SF83">
    <property type="entry name" value="ABC TRANSPORTER SUBSTRATE-BINDING PROTEIN"/>
    <property type="match status" value="1"/>
</dbReference>
<dbReference type="InterPro" id="IPR030678">
    <property type="entry name" value="Peptide/Ni-bd"/>
</dbReference>
<evidence type="ECO:0000256" key="3">
    <source>
        <dbReference type="ARBA" id="ARBA00022729"/>
    </source>
</evidence>
<dbReference type="Gene3D" id="3.10.105.10">
    <property type="entry name" value="Dipeptide-binding Protein, Domain 3"/>
    <property type="match status" value="1"/>
</dbReference>
<dbReference type="InterPro" id="IPR039424">
    <property type="entry name" value="SBP_5"/>
</dbReference>
<reference evidence="7 8" key="1">
    <citation type="submission" date="2022-10" db="EMBL/GenBank/DDBJ databases">
        <title>The complete genomes of actinobacterial strains from the NBC collection.</title>
        <authorList>
            <person name="Joergensen T.S."/>
            <person name="Alvarez Arevalo M."/>
            <person name="Sterndorff E.B."/>
            <person name="Faurdal D."/>
            <person name="Vuksanovic O."/>
            <person name="Mourched A.-S."/>
            <person name="Charusanti P."/>
            <person name="Shaw S."/>
            <person name="Blin K."/>
            <person name="Weber T."/>
        </authorList>
    </citation>
    <scope>NUCLEOTIDE SEQUENCE [LARGE SCALE GENOMIC DNA]</scope>
    <source>
        <strain evidence="7 8">NBC_01247</strain>
    </source>
</reference>
<feature type="region of interest" description="Disordered" evidence="4">
    <location>
        <begin position="1"/>
        <end position="23"/>
    </location>
</feature>
<evidence type="ECO:0000256" key="5">
    <source>
        <dbReference type="SAM" id="Phobius"/>
    </source>
</evidence>
<dbReference type="PANTHER" id="PTHR30290">
    <property type="entry name" value="PERIPLASMIC BINDING COMPONENT OF ABC TRANSPORTER"/>
    <property type="match status" value="1"/>
</dbReference>